<evidence type="ECO:0000256" key="4">
    <source>
        <dbReference type="ARBA" id="ARBA00022989"/>
    </source>
</evidence>
<keyword evidence="3 6" id="KW-0812">Transmembrane</keyword>
<evidence type="ECO:0000313" key="8">
    <source>
        <dbReference type="Proteomes" id="UP000316256"/>
    </source>
</evidence>
<gene>
    <name evidence="7" type="ORF">FK531_11795</name>
</gene>
<comment type="subcellular location">
    <subcellularLocation>
        <location evidence="1">Cell membrane</location>
        <topology evidence="1">Multi-pass membrane protein</topology>
    </subcellularLocation>
</comment>
<dbReference type="InterPro" id="IPR001851">
    <property type="entry name" value="ABC_transp_permease"/>
</dbReference>
<sequence>MTTDMSLEAAAAAPDAASPRAGRPFAGVAVEAGITLAVVAAVLAWMGPSLYRQDLVFLAATYSLIALGMYIPFVMAGSLSMAYSAYAAIGAYAVALISVKTGLSMWWGWVIGALAAAVVAVVLALATQKLSGFYLAAVTLLFGVAFEHWLIDGPSFTGGSAGISGVEAVSLFGWQPPRYTLVVLAILFVCAIAVIVDRLRKSVWGLTLRAARDNKNAARSSGVNPAHLTVVALAIGAAIASTGGSLFTVSVQAVTPETFTLSIVFLAIFMPIIGGRNSAWGAPLGALIVVIVTLNMPGYQGSGELLLAIAVLLILVIAPGGVIGWVSAAFGRLTGSTKSGSVEEGSDRS</sequence>
<protein>
    <submittedName>
        <fullName evidence="7">Branched-chain amino acid ABC transporter permease</fullName>
    </submittedName>
</protein>
<keyword evidence="2" id="KW-1003">Cell membrane</keyword>
<evidence type="ECO:0000256" key="3">
    <source>
        <dbReference type="ARBA" id="ARBA00022692"/>
    </source>
</evidence>
<dbReference type="GO" id="GO:0015658">
    <property type="term" value="F:branched-chain amino acid transmembrane transporter activity"/>
    <property type="evidence" value="ECO:0007669"/>
    <property type="project" value="InterPro"/>
</dbReference>
<dbReference type="RefSeq" id="WP_142099418.1">
    <property type="nucleotide sequence ID" value="NZ_VIGH01000004.1"/>
</dbReference>
<keyword evidence="8" id="KW-1185">Reference proteome</keyword>
<evidence type="ECO:0000313" key="7">
    <source>
        <dbReference type="EMBL" id="TQF69402.1"/>
    </source>
</evidence>
<evidence type="ECO:0000256" key="2">
    <source>
        <dbReference type="ARBA" id="ARBA00022475"/>
    </source>
</evidence>
<keyword evidence="5 6" id="KW-0472">Membrane</keyword>
<proteinExistence type="predicted"/>
<comment type="caution">
    <text evidence="7">The sequence shown here is derived from an EMBL/GenBank/DDBJ whole genome shotgun (WGS) entry which is preliminary data.</text>
</comment>
<dbReference type="PANTHER" id="PTHR30482">
    <property type="entry name" value="HIGH-AFFINITY BRANCHED-CHAIN AMINO ACID TRANSPORT SYSTEM PERMEASE"/>
    <property type="match status" value="1"/>
</dbReference>
<evidence type="ECO:0000256" key="1">
    <source>
        <dbReference type="ARBA" id="ARBA00004651"/>
    </source>
</evidence>
<dbReference type="GO" id="GO:0005886">
    <property type="term" value="C:plasma membrane"/>
    <property type="evidence" value="ECO:0007669"/>
    <property type="project" value="UniProtKB-SubCell"/>
</dbReference>
<feature type="transmembrane region" description="Helical" evidence="6">
    <location>
        <begin position="106"/>
        <end position="126"/>
    </location>
</feature>
<dbReference type="InterPro" id="IPR043428">
    <property type="entry name" value="LivM-like"/>
</dbReference>
<dbReference type="OrthoDB" id="9814461at2"/>
<feature type="transmembrane region" description="Helical" evidence="6">
    <location>
        <begin position="133"/>
        <end position="151"/>
    </location>
</feature>
<dbReference type="CDD" id="cd06581">
    <property type="entry name" value="TM_PBP1_LivM_like"/>
    <property type="match status" value="1"/>
</dbReference>
<dbReference type="PANTHER" id="PTHR30482:SF10">
    <property type="entry name" value="HIGH-AFFINITY BRANCHED-CHAIN AMINO ACID TRANSPORT PROTEIN BRAE"/>
    <property type="match status" value="1"/>
</dbReference>
<dbReference type="Pfam" id="PF02653">
    <property type="entry name" value="BPD_transp_2"/>
    <property type="match status" value="1"/>
</dbReference>
<dbReference type="EMBL" id="VIGH01000004">
    <property type="protein sequence ID" value="TQF69402.1"/>
    <property type="molecule type" value="Genomic_DNA"/>
</dbReference>
<feature type="transmembrane region" description="Helical" evidence="6">
    <location>
        <begin position="83"/>
        <end position="100"/>
    </location>
</feature>
<dbReference type="AlphaFoldDB" id="A0A541BAN3"/>
<evidence type="ECO:0000256" key="6">
    <source>
        <dbReference type="SAM" id="Phobius"/>
    </source>
</evidence>
<dbReference type="Proteomes" id="UP000316256">
    <property type="component" value="Unassembled WGS sequence"/>
</dbReference>
<feature type="transmembrane region" description="Helical" evidence="6">
    <location>
        <begin position="179"/>
        <end position="199"/>
    </location>
</feature>
<keyword evidence="4 6" id="KW-1133">Transmembrane helix</keyword>
<feature type="transmembrane region" description="Helical" evidence="6">
    <location>
        <begin position="253"/>
        <end position="273"/>
    </location>
</feature>
<accession>A0A541BAN3</accession>
<name>A0A541BAN3_9NOCA</name>
<organism evidence="7 8">
    <name type="scientific">Rhodococcus spelaei</name>
    <dbReference type="NCBI Taxonomy" id="2546320"/>
    <lineage>
        <taxon>Bacteria</taxon>
        <taxon>Bacillati</taxon>
        <taxon>Actinomycetota</taxon>
        <taxon>Actinomycetes</taxon>
        <taxon>Mycobacteriales</taxon>
        <taxon>Nocardiaceae</taxon>
        <taxon>Rhodococcus</taxon>
    </lineage>
</organism>
<feature type="transmembrane region" description="Helical" evidence="6">
    <location>
        <begin position="57"/>
        <end position="76"/>
    </location>
</feature>
<reference evidence="7 8" key="1">
    <citation type="submission" date="2019-06" db="EMBL/GenBank/DDBJ databases">
        <title>Rhodococcus spaelei sp. nov., isolated from a cave.</title>
        <authorList>
            <person name="Lee S.D."/>
        </authorList>
    </citation>
    <scope>NUCLEOTIDE SEQUENCE [LARGE SCALE GENOMIC DNA]</scope>
    <source>
        <strain evidence="7 8">C9-5</strain>
    </source>
</reference>
<feature type="transmembrane region" description="Helical" evidence="6">
    <location>
        <begin position="280"/>
        <end position="299"/>
    </location>
</feature>
<feature type="transmembrane region" description="Helical" evidence="6">
    <location>
        <begin position="305"/>
        <end position="330"/>
    </location>
</feature>
<evidence type="ECO:0000256" key="5">
    <source>
        <dbReference type="ARBA" id="ARBA00023136"/>
    </source>
</evidence>
<feature type="transmembrane region" description="Helical" evidence="6">
    <location>
        <begin position="25"/>
        <end position="45"/>
    </location>
</feature>
<feature type="transmembrane region" description="Helical" evidence="6">
    <location>
        <begin position="228"/>
        <end position="247"/>
    </location>
</feature>